<dbReference type="VEuPathDB" id="GiardiaDB:SS50377_23719"/>
<accession>V6LQ74</accession>
<keyword evidence="3" id="KW-1185">Reference proteome</keyword>
<gene>
    <name evidence="1" type="ORF">SS50377_13482</name>
    <name evidence="2" type="ORF">SS50377_23719</name>
</gene>
<reference evidence="2" key="2">
    <citation type="submission" date="2020-12" db="EMBL/GenBank/DDBJ databases">
        <title>New Spironucleus salmonicida genome in near-complete chromosomes.</title>
        <authorList>
            <person name="Xu F."/>
            <person name="Kurt Z."/>
            <person name="Jimenez-Gonzalez A."/>
            <person name="Astvaldsson A."/>
            <person name="Andersson J.O."/>
            <person name="Svard S.G."/>
        </authorList>
    </citation>
    <scope>NUCLEOTIDE SEQUENCE</scope>
    <source>
        <strain evidence="2">ATCC 50377</strain>
    </source>
</reference>
<dbReference type="EMBL" id="AUWU02000004">
    <property type="protein sequence ID" value="KAH0573784.1"/>
    <property type="molecule type" value="Genomic_DNA"/>
</dbReference>
<name>V6LQ74_9EUKA</name>
<dbReference type="EMBL" id="KI546074">
    <property type="protein sequence ID" value="EST46398.1"/>
    <property type="molecule type" value="Genomic_DNA"/>
</dbReference>
<proteinExistence type="predicted"/>
<dbReference type="AlphaFoldDB" id="V6LQ74"/>
<organism evidence="1">
    <name type="scientific">Spironucleus salmonicida</name>
    <dbReference type="NCBI Taxonomy" id="348837"/>
    <lineage>
        <taxon>Eukaryota</taxon>
        <taxon>Metamonada</taxon>
        <taxon>Diplomonadida</taxon>
        <taxon>Hexamitidae</taxon>
        <taxon>Hexamitinae</taxon>
        <taxon>Spironucleus</taxon>
    </lineage>
</organism>
<protein>
    <submittedName>
        <fullName evidence="1">Uncharacterized protein</fullName>
    </submittedName>
</protein>
<dbReference type="Proteomes" id="UP000018208">
    <property type="component" value="Unassembled WGS sequence"/>
</dbReference>
<evidence type="ECO:0000313" key="1">
    <source>
        <dbReference type="EMBL" id="EST46398.1"/>
    </source>
</evidence>
<evidence type="ECO:0000313" key="2">
    <source>
        <dbReference type="EMBL" id="KAH0573784.1"/>
    </source>
</evidence>
<sequence length="98" mass="11552">MNIHVIDQIREQQHERIVQIARHYSEKPSAALIKLVDDLLNIQNLEIPQVNSHIQGFVDIERKNLQIQIEKEQADNMKSGIEAELKKIQRLCQKYRVQ</sequence>
<evidence type="ECO:0000313" key="3">
    <source>
        <dbReference type="Proteomes" id="UP000018208"/>
    </source>
</evidence>
<reference evidence="1 2" key="1">
    <citation type="journal article" date="2014" name="PLoS Genet.">
        <title>The Genome of Spironucleus salmonicida Highlights a Fish Pathogen Adapted to Fluctuating Environments.</title>
        <authorList>
            <person name="Xu F."/>
            <person name="Jerlstrom-Hultqvist J."/>
            <person name="Einarsson E."/>
            <person name="Astvaldsson A."/>
            <person name="Svard S.G."/>
            <person name="Andersson J.O."/>
        </authorList>
    </citation>
    <scope>NUCLEOTIDE SEQUENCE</scope>
    <source>
        <strain evidence="2">ATCC 50377</strain>
    </source>
</reference>